<dbReference type="RefSeq" id="WP_136534246.1">
    <property type="nucleotide sequence ID" value="NZ_STGY01000037.1"/>
</dbReference>
<comment type="caution">
    <text evidence="3">The sequence shown here is derived from an EMBL/GenBank/DDBJ whole genome shotgun (WGS) entry which is preliminary data.</text>
</comment>
<accession>A0A4S8QBH1</accession>
<dbReference type="AlphaFoldDB" id="A0A4S8QBH1"/>
<organism evidence="3 4">
    <name type="scientific">Glycomyces buryatensis</name>
    <dbReference type="NCBI Taxonomy" id="2570927"/>
    <lineage>
        <taxon>Bacteria</taxon>
        <taxon>Bacillati</taxon>
        <taxon>Actinomycetota</taxon>
        <taxon>Actinomycetes</taxon>
        <taxon>Glycomycetales</taxon>
        <taxon>Glycomycetaceae</taxon>
        <taxon>Glycomyces</taxon>
    </lineage>
</organism>
<dbReference type="OrthoDB" id="120660at2"/>
<evidence type="ECO:0000313" key="4">
    <source>
        <dbReference type="Proteomes" id="UP000308760"/>
    </source>
</evidence>
<evidence type="ECO:0000256" key="1">
    <source>
        <dbReference type="SAM" id="MobiDB-lite"/>
    </source>
</evidence>
<protein>
    <submittedName>
        <fullName evidence="3">DUF1990 domain-containing protein</fullName>
    </submittedName>
</protein>
<dbReference type="Proteomes" id="UP000308760">
    <property type="component" value="Unassembled WGS sequence"/>
</dbReference>
<sequence>MTSPQFKVNYPEPGATQGDSMPAGYRHLHRETELAAPLARAAEVLMTWGLHEQCGLRPEPSAPRVAAGVEVRLRFAGLRIPCQVVWVEETAERVGFGYGSLPGHPDQGEAAFLLEALGEETTRFTIRSFSKPGTWLSRLGAPVARHFQTRATDQFVTRMRDAVSA</sequence>
<name>A0A4S8QBH1_9ACTN</name>
<dbReference type="PIRSF" id="PIRSF010260">
    <property type="entry name" value="UCP010260"/>
    <property type="match status" value="1"/>
</dbReference>
<proteinExistence type="predicted"/>
<evidence type="ECO:0000313" key="3">
    <source>
        <dbReference type="EMBL" id="THV41883.1"/>
    </source>
</evidence>
<dbReference type="InterPro" id="IPR018960">
    <property type="entry name" value="DUF1990"/>
</dbReference>
<keyword evidence="4" id="KW-1185">Reference proteome</keyword>
<dbReference type="PANTHER" id="PTHR34202:SF1">
    <property type="entry name" value="UPF0548 PROTEIN"/>
    <property type="match status" value="1"/>
</dbReference>
<feature type="region of interest" description="Disordered" evidence="1">
    <location>
        <begin position="1"/>
        <end position="21"/>
    </location>
</feature>
<evidence type="ECO:0000259" key="2">
    <source>
        <dbReference type="Pfam" id="PF09348"/>
    </source>
</evidence>
<dbReference type="SUPFAM" id="SSF55961">
    <property type="entry name" value="Bet v1-like"/>
    <property type="match status" value="1"/>
</dbReference>
<dbReference type="Pfam" id="PF09348">
    <property type="entry name" value="DUF1990"/>
    <property type="match status" value="1"/>
</dbReference>
<dbReference type="PANTHER" id="PTHR34202">
    <property type="entry name" value="UPF0548 PROTEIN"/>
    <property type="match status" value="1"/>
</dbReference>
<feature type="domain" description="DUF1990" evidence="2">
    <location>
        <begin position="9"/>
        <end position="156"/>
    </location>
</feature>
<dbReference type="InterPro" id="IPR014457">
    <property type="entry name" value="UCP010260"/>
</dbReference>
<dbReference type="EMBL" id="STGY01000037">
    <property type="protein sequence ID" value="THV41883.1"/>
    <property type="molecule type" value="Genomic_DNA"/>
</dbReference>
<reference evidence="3 4" key="2">
    <citation type="submission" date="2019-05" db="EMBL/GenBank/DDBJ databases">
        <title>Glycomyces buryatensis sp. nov.</title>
        <authorList>
            <person name="Nikitina E."/>
        </authorList>
    </citation>
    <scope>NUCLEOTIDE SEQUENCE [LARGE SCALE GENOMIC DNA]</scope>
    <source>
        <strain evidence="3 4">18</strain>
    </source>
</reference>
<gene>
    <name evidence="3" type="ORF">FAB82_09180</name>
</gene>
<reference evidence="4" key="1">
    <citation type="submission" date="2019-04" db="EMBL/GenBank/DDBJ databases">
        <title>Nocardioides xinjiangensis sp. nov.</title>
        <authorList>
            <person name="Liu S."/>
        </authorList>
    </citation>
    <scope>NUCLEOTIDE SEQUENCE [LARGE SCALE GENOMIC DNA]</scope>
    <source>
        <strain evidence="4">18</strain>
    </source>
</reference>